<sequence>MPPKKRVLTGDNAQKFQALRAKKAAAKSAPPAQAQHFDYEDEAALDFDEPENVDGDLYAADEYVRIDTPPGKVVARLAADYQPHPEEFALVAQSIGAELVRVDEAKSTIRPMSCTVTFPEEKDLSELLGDPFVVELGDRPPCGSWICRLQGQPLK</sequence>
<dbReference type="EMBL" id="HBGF01052466">
    <property type="protein sequence ID" value="CAD9155325.1"/>
    <property type="molecule type" value="Transcribed_RNA"/>
</dbReference>
<organism evidence="1">
    <name type="scientific">Neobodo designis</name>
    <name type="common">Flagellated protozoan</name>
    <name type="synonym">Bodo designis</name>
    <dbReference type="NCBI Taxonomy" id="312471"/>
    <lineage>
        <taxon>Eukaryota</taxon>
        <taxon>Discoba</taxon>
        <taxon>Euglenozoa</taxon>
        <taxon>Kinetoplastea</taxon>
        <taxon>Metakinetoplastina</taxon>
        <taxon>Neobodonida</taxon>
        <taxon>Neobodo</taxon>
    </lineage>
</organism>
<proteinExistence type="predicted"/>
<accession>A0A7S1R3T5</accession>
<dbReference type="AlphaFoldDB" id="A0A7S1R3T5"/>
<gene>
    <name evidence="1" type="ORF">NDES1114_LOCUS35107</name>
</gene>
<reference evidence="1" key="1">
    <citation type="submission" date="2021-01" db="EMBL/GenBank/DDBJ databases">
        <authorList>
            <person name="Corre E."/>
            <person name="Pelletier E."/>
            <person name="Niang G."/>
            <person name="Scheremetjew M."/>
            <person name="Finn R."/>
            <person name="Kale V."/>
            <person name="Holt S."/>
            <person name="Cochrane G."/>
            <person name="Meng A."/>
            <person name="Brown T."/>
            <person name="Cohen L."/>
        </authorList>
    </citation>
    <scope>NUCLEOTIDE SEQUENCE</scope>
    <source>
        <strain evidence="1">CCAP 1951/1</strain>
    </source>
</reference>
<name>A0A7S1R3T5_NEODS</name>
<evidence type="ECO:0000313" key="1">
    <source>
        <dbReference type="EMBL" id="CAD9155325.1"/>
    </source>
</evidence>
<protein>
    <submittedName>
        <fullName evidence="1">Uncharacterized protein</fullName>
    </submittedName>
</protein>